<feature type="transmembrane region" description="Helical" evidence="12">
    <location>
        <begin position="155"/>
        <end position="177"/>
    </location>
</feature>
<dbReference type="Pfam" id="PF00230">
    <property type="entry name" value="MIP"/>
    <property type="match status" value="1"/>
</dbReference>
<evidence type="ECO:0000256" key="10">
    <source>
        <dbReference type="ARBA" id="ARBA00023136"/>
    </source>
</evidence>
<dbReference type="GeneID" id="96905327"/>
<dbReference type="KEGG" id="ncs:NCAS_0H03400"/>
<feature type="transmembrane region" description="Helical" evidence="12">
    <location>
        <begin position="88"/>
        <end position="108"/>
    </location>
</feature>
<keyword evidence="8" id="KW-0256">Endoplasmic reticulum</keyword>
<dbReference type="PANTHER" id="PTHR19139:SF199">
    <property type="entry name" value="MIP17260P"/>
    <property type="match status" value="1"/>
</dbReference>
<keyword evidence="10 12" id="KW-0472">Membrane</keyword>
<evidence type="ECO:0000256" key="1">
    <source>
        <dbReference type="ARBA" id="ARBA00004477"/>
    </source>
</evidence>
<dbReference type="FunFam" id="1.20.1080.10:FF:000014">
    <property type="entry name" value="Aquaporin 1"/>
    <property type="match status" value="1"/>
</dbReference>
<dbReference type="PROSITE" id="PS00221">
    <property type="entry name" value="MIP"/>
    <property type="match status" value="1"/>
</dbReference>
<keyword evidence="7" id="KW-0677">Repeat</keyword>
<comment type="similarity">
    <text evidence="3 11">Belongs to the MIP/aquaporin (TC 1.A.8) family.</text>
</comment>
<name>G0VJH1_NAUCA</name>
<keyword evidence="5" id="KW-1003">Cell membrane</keyword>
<feature type="transmembrane region" description="Helical" evidence="12">
    <location>
        <begin position="197"/>
        <end position="217"/>
    </location>
</feature>
<evidence type="ECO:0000256" key="3">
    <source>
        <dbReference type="ARBA" id="ARBA00006175"/>
    </source>
</evidence>
<evidence type="ECO:0000313" key="13">
    <source>
        <dbReference type="EMBL" id="CCC71650.1"/>
    </source>
</evidence>
<keyword evidence="6 11" id="KW-0812">Transmembrane</keyword>
<keyword evidence="14" id="KW-1185">Reference proteome</keyword>
<comment type="subcellular location">
    <subcellularLocation>
        <location evidence="2">Cell membrane</location>
        <topology evidence="2">Multi-pass membrane protein</topology>
    </subcellularLocation>
    <subcellularLocation>
        <location evidence="1">Endoplasmic reticulum membrane</location>
        <topology evidence="1">Multi-pass membrane protein</topology>
    </subcellularLocation>
</comment>
<dbReference type="FunCoup" id="G0VJH1">
    <property type="interactions" value="291"/>
</dbReference>
<dbReference type="Proteomes" id="UP000001640">
    <property type="component" value="Chromosome 8"/>
</dbReference>
<dbReference type="STRING" id="1064592.G0VJH1"/>
<accession>G0VJH1</accession>
<dbReference type="InterPro" id="IPR000425">
    <property type="entry name" value="MIP"/>
</dbReference>
<organism evidence="13 14">
    <name type="scientific">Naumovozyma castellii</name>
    <name type="common">Yeast</name>
    <name type="synonym">Saccharomyces castellii</name>
    <dbReference type="NCBI Taxonomy" id="27288"/>
    <lineage>
        <taxon>Eukaryota</taxon>
        <taxon>Fungi</taxon>
        <taxon>Dikarya</taxon>
        <taxon>Ascomycota</taxon>
        <taxon>Saccharomycotina</taxon>
        <taxon>Saccharomycetes</taxon>
        <taxon>Saccharomycetales</taxon>
        <taxon>Saccharomycetaceae</taxon>
        <taxon>Naumovozyma</taxon>
    </lineage>
</organism>
<reference key="2">
    <citation type="submission" date="2011-08" db="EMBL/GenBank/DDBJ databases">
        <title>Genome sequence of Naumovozyma castellii.</title>
        <authorList>
            <person name="Gordon J.L."/>
            <person name="Armisen D."/>
            <person name="Proux-Wera E."/>
            <person name="OhEigeartaigh S.S."/>
            <person name="Byrne K.P."/>
            <person name="Wolfe K.H."/>
        </authorList>
    </citation>
    <scope>NUCLEOTIDE SEQUENCE</scope>
    <source>
        <strain>Type strain:CBS 4309</strain>
    </source>
</reference>
<dbReference type="GO" id="GO:0005886">
    <property type="term" value="C:plasma membrane"/>
    <property type="evidence" value="ECO:0007669"/>
    <property type="project" value="UniProtKB-SubCell"/>
</dbReference>
<sequence length="245" mass="26232">MGEFCGTFMFLWCAYVICNVANHDVSLKLNTEFTTVSHPGQVILIALGFGMSVMFSVWCFADVSGGALNPAVSLSLALSRAITPTRFIVMWLAQMTAGMAAGGAASAMTPGPVLFNNALGMGCSPARGVFLEMFGTAVLCLTVLMTAVEKRASSFMAALPIGISLFVALTAYTGTGVNPARSFGASLAKNSFPRYHYIYWIGPMMGSGLAWSVWQILQWLDYQTYVEAEKNAGGPKETNEVRDLV</sequence>
<evidence type="ECO:0000256" key="12">
    <source>
        <dbReference type="SAM" id="Phobius"/>
    </source>
</evidence>
<dbReference type="InterPro" id="IPR023271">
    <property type="entry name" value="Aquaporin-like"/>
</dbReference>
<evidence type="ECO:0000256" key="9">
    <source>
        <dbReference type="ARBA" id="ARBA00022989"/>
    </source>
</evidence>
<dbReference type="GO" id="GO:0005789">
    <property type="term" value="C:endoplasmic reticulum membrane"/>
    <property type="evidence" value="ECO:0007669"/>
    <property type="project" value="UniProtKB-SubCell"/>
</dbReference>
<keyword evidence="9 12" id="KW-1133">Transmembrane helix</keyword>
<dbReference type="PANTHER" id="PTHR19139">
    <property type="entry name" value="AQUAPORIN TRANSPORTER"/>
    <property type="match status" value="1"/>
</dbReference>
<evidence type="ECO:0000256" key="5">
    <source>
        <dbReference type="ARBA" id="ARBA00022475"/>
    </source>
</evidence>
<dbReference type="HOGENOM" id="CLU_020019_1_4_1"/>
<evidence type="ECO:0000256" key="7">
    <source>
        <dbReference type="ARBA" id="ARBA00022737"/>
    </source>
</evidence>
<dbReference type="InterPro" id="IPR034294">
    <property type="entry name" value="Aquaporin_transptr"/>
</dbReference>
<evidence type="ECO:0000256" key="2">
    <source>
        <dbReference type="ARBA" id="ARBA00004651"/>
    </source>
</evidence>
<dbReference type="PRINTS" id="PR00783">
    <property type="entry name" value="MINTRINSICP"/>
</dbReference>
<keyword evidence="4 11" id="KW-0813">Transport</keyword>
<evidence type="ECO:0000313" key="14">
    <source>
        <dbReference type="Proteomes" id="UP000001640"/>
    </source>
</evidence>
<dbReference type="InParanoid" id="G0VJH1"/>
<dbReference type="eggNOG" id="KOG0223">
    <property type="taxonomic scope" value="Eukaryota"/>
</dbReference>
<dbReference type="OMA" id="LALNTMH"/>
<dbReference type="GO" id="GO:0015250">
    <property type="term" value="F:water channel activity"/>
    <property type="evidence" value="ECO:0007669"/>
    <property type="project" value="TreeGrafter"/>
</dbReference>
<evidence type="ECO:0000256" key="4">
    <source>
        <dbReference type="ARBA" id="ARBA00022448"/>
    </source>
</evidence>
<dbReference type="EMBL" id="HE576759">
    <property type="protein sequence ID" value="CCC71650.1"/>
    <property type="molecule type" value="Genomic_DNA"/>
</dbReference>
<feature type="transmembrane region" description="Helical" evidence="12">
    <location>
        <begin position="128"/>
        <end position="148"/>
    </location>
</feature>
<reference evidence="13 14" key="1">
    <citation type="journal article" date="2011" name="Proc. Natl. Acad. Sci. U.S.A.">
        <title>Evolutionary erosion of yeast sex chromosomes by mating-type switching accidents.</title>
        <authorList>
            <person name="Gordon J.L."/>
            <person name="Armisen D."/>
            <person name="Proux-Wera E."/>
            <person name="Oheigeartaigh S.S."/>
            <person name="Byrne K.P."/>
            <person name="Wolfe K.H."/>
        </authorList>
    </citation>
    <scope>NUCLEOTIDE SEQUENCE [LARGE SCALE GENOMIC DNA]</scope>
    <source>
        <strain evidence="14">ATCC 76901 / BCRC 22586 / CBS 4309 / NBRC 1992 / NRRL Y-12630</strain>
    </source>
</reference>
<dbReference type="Gene3D" id="1.20.1080.10">
    <property type="entry name" value="Glycerol uptake facilitator protein"/>
    <property type="match status" value="1"/>
</dbReference>
<feature type="transmembrane region" description="Helical" evidence="12">
    <location>
        <begin position="42"/>
        <end position="68"/>
    </location>
</feature>
<dbReference type="OrthoDB" id="3222at2759"/>
<evidence type="ECO:0000256" key="11">
    <source>
        <dbReference type="RuleBase" id="RU000477"/>
    </source>
</evidence>
<dbReference type="InterPro" id="IPR022357">
    <property type="entry name" value="MIP_CS"/>
</dbReference>
<gene>
    <name evidence="13" type="primary">NCAS0H03400</name>
    <name evidence="13" type="ordered locus">NCAS_0H03400</name>
</gene>
<proteinExistence type="inferred from homology"/>
<evidence type="ECO:0000256" key="8">
    <source>
        <dbReference type="ARBA" id="ARBA00022824"/>
    </source>
</evidence>
<evidence type="ECO:0008006" key="15">
    <source>
        <dbReference type="Google" id="ProtNLM"/>
    </source>
</evidence>
<evidence type="ECO:0000256" key="6">
    <source>
        <dbReference type="ARBA" id="ARBA00022692"/>
    </source>
</evidence>
<dbReference type="RefSeq" id="XP_003677997.1">
    <property type="nucleotide sequence ID" value="XM_003677949.1"/>
</dbReference>
<dbReference type="SUPFAM" id="SSF81338">
    <property type="entry name" value="Aquaporin-like"/>
    <property type="match status" value="1"/>
</dbReference>
<dbReference type="AlphaFoldDB" id="G0VJH1"/>
<protein>
    <recommendedName>
        <fullName evidence="15">Aquaporin</fullName>
    </recommendedName>
</protein>